<proteinExistence type="inferred from homology"/>
<evidence type="ECO:0000256" key="1">
    <source>
        <dbReference type="ARBA" id="ARBA00004752"/>
    </source>
</evidence>
<dbReference type="Proteomes" id="UP000996601">
    <property type="component" value="Unassembled WGS sequence"/>
</dbReference>
<feature type="domain" description="L,D-TPase catalytic" evidence="10">
    <location>
        <begin position="66"/>
        <end position="203"/>
    </location>
</feature>
<dbReference type="PROSITE" id="PS52029">
    <property type="entry name" value="LD_TPASE"/>
    <property type="match status" value="1"/>
</dbReference>
<keyword evidence="12" id="KW-1185">Reference proteome</keyword>
<evidence type="ECO:0000256" key="9">
    <source>
        <dbReference type="PROSITE-ProRule" id="PRU01373"/>
    </source>
</evidence>
<accession>A0ABT1RE46</accession>
<dbReference type="SUPFAM" id="SSF141523">
    <property type="entry name" value="L,D-transpeptidase catalytic domain-like"/>
    <property type="match status" value="1"/>
</dbReference>
<keyword evidence="7 9" id="KW-0573">Peptidoglycan synthesis</keyword>
<comment type="similarity">
    <text evidence="2">Belongs to the YkuD family.</text>
</comment>
<dbReference type="RefSeq" id="WP_256120029.1">
    <property type="nucleotide sequence ID" value="NZ_WHSB02000012.1"/>
</dbReference>
<dbReference type="CDD" id="cd16913">
    <property type="entry name" value="YkuD_like"/>
    <property type="match status" value="1"/>
</dbReference>
<keyword evidence="4" id="KW-0808">Transferase</keyword>
<comment type="caution">
    <text evidence="11">The sequence shown here is derived from an EMBL/GenBank/DDBJ whole genome shotgun (WGS) entry which is preliminary data.</text>
</comment>
<evidence type="ECO:0000256" key="4">
    <source>
        <dbReference type="ARBA" id="ARBA00022679"/>
    </source>
</evidence>
<evidence type="ECO:0000256" key="2">
    <source>
        <dbReference type="ARBA" id="ARBA00005992"/>
    </source>
</evidence>
<evidence type="ECO:0000256" key="6">
    <source>
        <dbReference type="ARBA" id="ARBA00022960"/>
    </source>
</evidence>
<keyword evidence="5" id="KW-0378">Hydrolase</keyword>
<evidence type="ECO:0000313" key="12">
    <source>
        <dbReference type="Proteomes" id="UP000996601"/>
    </source>
</evidence>
<reference evidence="11" key="1">
    <citation type="submission" date="2021-07" db="EMBL/GenBank/DDBJ databases">
        <title>Shinella sp. nov., a novel member of the genus Shinella from water.</title>
        <authorList>
            <person name="Deng Y."/>
        </authorList>
    </citation>
    <scope>NUCLEOTIDE SEQUENCE</scope>
    <source>
        <strain evidence="11">CPCC 100929</strain>
    </source>
</reference>
<evidence type="ECO:0000259" key="10">
    <source>
        <dbReference type="PROSITE" id="PS52029"/>
    </source>
</evidence>
<evidence type="ECO:0000256" key="3">
    <source>
        <dbReference type="ARBA" id="ARBA00022676"/>
    </source>
</evidence>
<evidence type="ECO:0000256" key="5">
    <source>
        <dbReference type="ARBA" id="ARBA00022801"/>
    </source>
</evidence>
<dbReference type="InterPro" id="IPR038063">
    <property type="entry name" value="Transpep_catalytic_dom"/>
</dbReference>
<sequence length="204" mass="22407">MKPDDIILPSEPPAASLLDRRTFSLAAIAFFATPTGALAHGKTRTTNLDERFLPQLVTSPFPETAGTIVVVPKDRYLYLIEDDGFARRYGVGVGRAGLTFSGAATVGRKAKWPSWRPTDNMIKRNPKKYARYAGGMAGGPKNPLGSRALYLFREGRDTLYRIHGTTEPWTIGKAVSNGCIRMVNDHVEDLYERVPVGARVVVIS</sequence>
<evidence type="ECO:0000256" key="7">
    <source>
        <dbReference type="ARBA" id="ARBA00022984"/>
    </source>
</evidence>
<feature type="active site" description="Nucleophile" evidence="9">
    <location>
        <position position="179"/>
    </location>
</feature>
<keyword evidence="3" id="KW-0328">Glycosyltransferase</keyword>
<dbReference type="InterPro" id="IPR050979">
    <property type="entry name" value="LD-transpeptidase"/>
</dbReference>
<gene>
    <name evidence="11" type="ORF">GB927_025480</name>
</gene>
<dbReference type="PANTHER" id="PTHR30582:SF24">
    <property type="entry name" value="L,D-TRANSPEPTIDASE ERFK_SRFK-RELATED"/>
    <property type="match status" value="1"/>
</dbReference>
<keyword evidence="8 9" id="KW-0961">Cell wall biogenesis/degradation</keyword>
<evidence type="ECO:0000256" key="8">
    <source>
        <dbReference type="ARBA" id="ARBA00023316"/>
    </source>
</evidence>
<comment type="pathway">
    <text evidence="1 9">Cell wall biogenesis; peptidoglycan biosynthesis.</text>
</comment>
<evidence type="ECO:0000313" key="11">
    <source>
        <dbReference type="EMBL" id="MCQ4633417.1"/>
    </source>
</evidence>
<dbReference type="PANTHER" id="PTHR30582">
    <property type="entry name" value="L,D-TRANSPEPTIDASE"/>
    <property type="match status" value="1"/>
</dbReference>
<dbReference type="Pfam" id="PF03734">
    <property type="entry name" value="YkuD"/>
    <property type="match status" value="1"/>
</dbReference>
<dbReference type="Gene3D" id="2.40.440.10">
    <property type="entry name" value="L,D-transpeptidase catalytic domain-like"/>
    <property type="match status" value="1"/>
</dbReference>
<dbReference type="InterPro" id="IPR005490">
    <property type="entry name" value="LD_TPept_cat_dom"/>
</dbReference>
<feature type="active site" description="Proton donor/acceptor" evidence="9">
    <location>
        <position position="163"/>
    </location>
</feature>
<protein>
    <submittedName>
        <fullName evidence="11">L,D-transpeptidase</fullName>
    </submittedName>
</protein>
<organism evidence="11 12">
    <name type="scientific">Shinella lacus</name>
    <dbReference type="NCBI Taxonomy" id="2654216"/>
    <lineage>
        <taxon>Bacteria</taxon>
        <taxon>Pseudomonadati</taxon>
        <taxon>Pseudomonadota</taxon>
        <taxon>Alphaproteobacteria</taxon>
        <taxon>Hyphomicrobiales</taxon>
        <taxon>Rhizobiaceae</taxon>
        <taxon>Shinella</taxon>
    </lineage>
</organism>
<keyword evidence="6 9" id="KW-0133">Cell shape</keyword>
<dbReference type="EMBL" id="WHSB02000012">
    <property type="protein sequence ID" value="MCQ4633417.1"/>
    <property type="molecule type" value="Genomic_DNA"/>
</dbReference>
<name>A0ABT1RE46_9HYPH</name>